<dbReference type="InterPro" id="IPR001031">
    <property type="entry name" value="Thioesterase"/>
</dbReference>
<evidence type="ECO:0000256" key="1">
    <source>
        <dbReference type="SAM" id="MobiDB-lite"/>
    </source>
</evidence>
<feature type="domain" description="Thioesterase" evidence="2">
    <location>
        <begin position="17"/>
        <end position="123"/>
    </location>
</feature>
<dbReference type="EMBL" id="LGSR01000002">
    <property type="protein sequence ID" value="KOS22711.1"/>
    <property type="molecule type" value="Genomic_DNA"/>
</dbReference>
<dbReference type="SUPFAM" id="SSF53474">
    <property type="entry name" value="alpha/beta-Hydrolases"/>
    <property type="match status" value="1"/>
</dbReference>
<name>A0A0M8N9D3_ESCWE</name>
<evidence type="ECO:0000313" key="3">
    <source>
        <dbReference type="EMBL" id="KOS22711.1"/>
    </source>
</evidence>
<accession>A0A0M8N9D3</accession>
<evidence type="ECO:0000313" key="4">
    <source>
        <dbReference type="Proteomes" id="UP000053831"/>
    </source>
</evidence>
<dbReference type="STRING" id="150374.A0A0M8N9D3"/>
<feature type="compositionally biased region" description="Polar residues" evidence="1">
    <location>
        <begin position="203"/>
        <end position="213"/>
    </location>
</feature>
<dbReference type="OrthoDB" id="10253869at2759"/>
<dbReference type="Proteomes" id="UP000053831">
    <property type="component" value="Unassembled WGS sequence"/>
</dbReference>
<feature type="region of interest" description="Disordered" evidence="1">
    <location>
        <begin position="193"/>
        <end position="243"/>
    </location>
</feature>
<dbReference type="AlphaFoldDB" id="A0A0M8N9D3"/>
<gene>
    <name evidence="3" type="ORF">ESCO_003551</name>
</gene>
<evidence type="ECO:0000259" key="2">
    <source>
        <dbReference type="Pfam" id="PF00975"/>
    </source>
</evidence>
<reference evidence="3 4" key="1">
    <citation type="submission" date="2015-07" db="EMBL/GenBank/DDBJ databases">
        <title>The genome of the fungus Escovopsis weberi, a specialized disease agent of ant agriculture.</title>
        <authorList>
            <person name="de Man T.J."/>
            <person name="Stajich J.E."/>
            <person name="Kubicek C.P."/>
            <person name="Chenthamara K."/>
            <person name="Atanasova L."/>
            <person name="Druzhinina I.S."/>
            <person name="Birnbaum S."/>
            <person name="Barribeau S.M."/>
            <person name="Teiling C."/>
            <person name="Suen G."/>
            <person name="Currie C."/>
            <person name="Gerardo N.M."/>
        </authorList>
    </citation>
    <scope>NUCLEOTIDE SEQUENCE [LARGE SCALE GENOMIC DNA]</scope>
</reference>
<proteinExistence type="predicted"/>
<dbReference type="InterPro" id="IPR029058">
    <property type="entry name" value="AB_hydrolase_fold"/>
</dbReference>
<keyword evidence="4" id="KW-1185">Reference proteome</keyword>
<dbReference type="Gene3D" id="3.40.50.1820">
    <property type="entry name" value="alpha/beta hydrolase"/>
    <property type="match status" value="1"/>
</dbReference>
<dbReference type="Pfam" id="PF00975">
    <property type="entry name" value="Thioesterase"/>
    <property type="match status" value="1"/>
</dbReference>
<comment type="caution">
    <text evidence="3">The sequence shown here is derived from an EMBL/GenBank/DDBJ whole genome shotgun (WGS) entry which is preliminary data.</text>
</comment>
<feature type="compositionally biased region" description="Low complexity" evidence="1">
    <location>
        <begin position="193"/>
        <end position="202"/>
    </location>
</feature>
<protein>
    <submittedName>
        <fullName evidence="3">Dimodular nonribosomal peptide synthase</fullName>
    </submittedName>
</protein>
<organism evidence="3 4">
    <name type="scientific">Escovopsis weberi</name>
    <dbReference type="NCBI Taxonomy" id="150374"/>
    <lineage>
        <taxon>Eukaryota</taxon>
        <taxon>Fungi</taxon>
        <taxon>Dikarya</taxon>
        <taxon>Ascomycota</taxon>
        <taxon>Pezizomycotina</taxon>
        <taxon>Sordariomycetes</taxon>
        <taxon>Hypocreomycetidae</taxon>
        <taxon>Hypocreales</taxon>
        <taxon>Hypocreaceae</taxon>
        <taxon>Escovopsis</taxon>
    </lineage>
</organism>
<sequence length="365" mass="40441">MEVITLIQGDRDSHLTPLFLVHAISGTALPYLRLHLLSDEDRPIYGITNPIHCPNPETFKFPSSLAGLAAFYLDGITRIQPHGPYLLGGWSMGGMVAMFMAQILQARGEPVSKVIMIDSANPEVFPCFTSPEEHREFARATYEKTVAMVAMELSAGSAPGSPIPSPVMSDGGFDDYALCRQRRASTWRTWSSESSDCSLFDSPTSTTPGSPALSSISSDYSDNDDDDEHDECEEEPGADNCYEYDDVEPPALKAFLGQIKLHVHRGLQLIADVRPGDLFTPHKRSNYAVVLIKCRPDGLLLRPAHQHHKAEFIMSVMRERSMRWNPGQFRSFETRAFSGDHDGAFAPQYVGELSSILRDCLADED</sequence>
<feature type="compositionally biased region" description="Acidic residues" evidence="1">
    <location>
        <begin position="221"/>
        <end position="243"/>
    </location>
</feature>